<feature type="compositionally biased region" description="Polar residues" evidence="4">
    <location>
        <begin position="154"/>
        <end position="170"/>
    </location>
</feature>
<keyword evidence="7" id="KW-1185">Reference proteome</keyword>
<feature type="region of interest" description="Disordered" evidence="4">
    <location>
        <begin position="1"/>
        <end position="29"/>
    </location>
</feature>
<dbReference type="OrthoDB" id="6110at2759"/>
<feature type="region of interest" description="Disordered" evidence="4">
    <location>
        <begin position="143"/>
        <end position="196"/>
    </location>
</feature>
<gene>
    <name evidence="6" type="ORF">BWQ96_00110</name>
</gene>
<dbReference type="PROSITE" id="PS50014">
    <property type="entry name" value="BROMODOMAIN_2"/>
    <property type="match status" value="1"/>
</dbReference>
<evidence type="ECO:0000259" key="5">
    <source>
        <dbReference type="PROSITE" id="PS50014"/>
    </source>
</evidence>
<evidence type="ECO:0000256" key="3">
    <source>
        <dbReference type="SAM" id="Coils"/>
    </source>
</evidence>
<dbReference type="Pfam" id="PF00439">
    <property type="entry name" value="Bromodomain"/>
    <property type="match status" value="1"/>
</dbReference>
<dbReference type="PRINTS" id="PR00503">
    <property type="entry name" value="BROMODOMAIN"/>
</dbReference>
<evidence type="ECO:0000256" key="1">
    <source>
        <dbReference type="ARBA" id="ARBA00023117"/>
    </source>
</evidence>
<dbReference type="InterPro" id="IPR038336">
    <property type="entry name" value="NET_sf"/>
</dbReference>
<comment type="caution">
    <text evidence="6">The sequence shown here is derived from an EMBL/GenBank/DDBJ whole genome shotgun (WGS) entry which is preliminary data.</text>
</comment>
<dbReference type="InterPro" id="IPR036427">
    <property type="entry name" value="Bromodomain-like_sf"/>
</dbReference>
<keyword evidence="3" id="KW-0175">Coiled coil</keyword>
<dbReference type="AlphaFoldDB" id="A0A2V3JC81"/>
<feature type="coiled-coil region" evidence="3">
    <location>
        <begin position="196"/>
        <end position="223"/>
    </location>
</feature>
<evidence type="ECO:0000256" key="2">
    <source>
        <dbReference type="PROSITE-ProRule" id="PRU00035"/>
    </source>
</evidence>
<dbReference type="Gene3D" id="1.20.920.10">
    <property type="entry name" value="Bromodomain-like"/>
    <property type="match status" value="1"/>
</dbReference>
<dbReference type="STRING" id="448386.A0A2V3JC81"/>
<reference evidence="6 7" key="1">
    <citation type="journal article" date="2018" name="Mol. Biol. Evol.">
        <title>Analysis of the draft genome of the red seaweed Gracilariopsis chorda provides insights into genome size evolution in Rhodophyta.</title>
        <authorList>
            <person name="Lee J."/>
            <person name="Yang E.C."/>
            <person name="Graf L."/>
            <person name="Yang J.H."/>
            <person name="Qiu H."/>
            <person name="Zel Zion U."/>
            <person name="Chan C.X."/>
            <person name="Stephens T.G."/>
            <person name="Weber A.P.M."/>
            <person name="Boo G.H."/>
            <person name="Boo S.M."/>
            <person name="Kim K.M."/>
            <person name="Shin Y."/>
            <person name="Jung M."/>
            <person name="Lee S.J."/>
            <person name="Yim H.S."/>
            <person name="Lee J.H."/>
            <person name="Bhattacharya D."/>
            <person name="Yoon H.S."/>
        </authorList>
    </citation>
    <scope>NUCLEOTIDE SEQUENCE [LARGE SCALE GENOMIC DNA]</scope>
    <source>
        <strain evidence="6 7">SKKU-2015</strain>
        <tissue evidence="6">Whole body</tissue>
    </source>
</reference>
<dbReference type="InterPro" id="IPR001487">
    <property type="entry name" value="Bromodomain"/>
</dbReference>
<dbReference type="EMBL" id="NBIV01000001">
    <property type="protein sequence ID" value="PXF49950.1"/>
    <property type="molecule type" value="Genomic_DNA"/>
</dbReference>
<organism evidence="6 7">
    <name type="scientific">Gracilariopsis chorda</name>
    <dbReference type="NCBI Taxonomy" id="448386"/>
    <lineage>
        <taxon>Eukaryota</taxon>
        <taxon>Rhodophyta</taxon>
        <taxon>Florideophyceae</taxon>
        <taxon>Rhodymeniophycidae</taxon>
        <taxon>Gracilariales</taxon>
        <taxon>Gracilariaceae</taxon>
        <taxon>Gracilariopsis</taxon>
    </lineage>
</organism>
<dbReference type="SMART" id="SM00297">
    <property type="entry name" value="BROMO"/>
    <property type="match status" value="1"/>
</dbReference>
<evidence type="ECO:0000256" key="4">
    <source>
        <dbReference type="SAM" id="MobiDB-lite"/>
    </source>
</evidence>
<feature type="domain" description="Bromo" evidence="5">
    <location>
        <begin position="46"/>
        <end position="126"/>
    </location>
</feature>
<accession>A0A2V3JC81</accession>
<dbReference type="Gene3D" id="1.20.1270.220">
    <property type="match status" value="1"/>
</dbReference>
<name>A0A2V3JC81_9FLOR</name>
<sequence length="337" mass="38764">MGETGRKKQRKREPVKKTEQLPPLPTDPSVVNEQFHFCNELVGEVLDDEHALSFSKPVDELWEPAVLTDYFEKIKRPMDLGTVQKTLNNNGYDDDAGRFNPNLFRKEIRLVFLNAMEYNQRGTDLNRLANKFIHHIDTKLASIPVPSPNKPSDDQNGNSSPLSDTPASASRNDRKKGKEEQEDEEMSNEHEDDSAVETLKSQIAAFEKKKAKSEAVLAEMELKRNIPLTFDESSKLRDEVEKLPWETAQKVVGILRKYVDDALEQMSEEDPEFVTLEFSTVEPTLLRDIESLVRPDPAKERERRAIEQYEEEIANAKRKLRMISDGESGKKKVRRRR</sequence>
<proteinExistence type="predicted"/>
<feature type="coiled-coil region" evidence="3">
    <location>
        <begin position="299"/>
        <end position="326"/>
    </location>
</feature>
<evidence type="ECO:0000313" key="7">
    <source>
        <dbReference type="Proteomes" id="UP000247409"/>
    </source>
</evidence>
<protein>
    <submittedName>
        <fullName evidence="6">Bromodomain-containing factor 1</fullName>
    </submittedName>
</protein>
<keyword evidence="1 2" id="KW-0103">Bromodomain</keyword>
<dbReference type="SUPFAM" id="SSF47370">
    <property type="entry name" value="Bromodomain"/>
    <property type="match status" value="1"/>
</dbReference>
<feature type="compositionally biased region" description="Acidic residues" evidence="4">
    <location>
        <begin position="180"/>
        <end position="195"/>
    </location>
</feature>
<evidence type="ECO:0000313" key="6">
    <source>
        <dbReference type="EMBL" id="PXF49950.1"/>
    </source>
</evidence>
<dbReference type="PANTHER" id="PTHR45926">
    <property type="entry name" value="OSJNBA0053K19.4 PROTEIN"/>
    <property type="match status" value="1"/>
</dbReference>
<dbReference type="Proteomes" id="UP000247409">
    <property type="component" value="Unassembled WGS sequence"/>
</dbReference>